<dbReference type="Proteomes" id="UP000269974">
    <property type="component" value="Unassembled WGS sequence"/>
</dbReference>
<organism evidence="4 5">
    <name type="scientific">Actinobaculum suis</name>
    <dbReference type="NCBI Taxonomy" id="1657"/>
    <lineage>
        <taxon>Bacteria</taxon>
        <taxon>Bacillati</taxon>
        <taxon>Actinomycetota</taxon>
        <taxon>Actinomycetes</taxon>
        <taxon>Actinomycetales</taxon>
        <taxon>Actinomycetaceae</taxon>
        <taxon>Actinobaculum</taxon>
    </lineage>
</organism>
<dbReference type="AlphaFoldDB" id="A0A1B9BBT0"/>
<reference evidence="4 5" key="1">
    <citation type="submission" date="2018-11" db="EMBL/GenBank/DDBJ databases">
        <authorList>
            <consortium name="Pathogen Informatics"/>
        </authorList>
    </citation>
    <scope>NUCLEOTIDE SEQUENCE [LARGE SCALE GENOMIC DNA]</scope>
    <source>
        <strain evidence="4 5">NCTC10327</strain>
    </source>
</reference>
<keyword evidence="4" id="KW-0378">Hydrolase</keyword>
<dbReference type="SUPFAM" id="SSF52540">
    <property type="entry name" value="P-loop containing nucleoside triphosphate hydrolases"/>
    <property type="match status" value="1"/>
</dbReference>
<dbReference type="OrthoDB" id="5296765at2"/>
<dbReference type="RefSeq" id="WP_065415409.1">
    <property type="nucleotide sequence ID" value="NZ_MASY01000035.1"/>
</dbReference>
<evidence type="ECO:0000313" key="4">
    <source>
        <dbReference type="EMBL" id="VDG76324.1"/>
    </source>
</evidence>
<dbReference type="PANTHER" id="PTHR42734">
    <property type="entry name" value="METAL TRANSPORT SYSTEM ATP-BINDING PROTEIN TM_0124-RELATED"/>
    <property type="match status" value="1"/>
</dbReference>
<dbReference type="InterPro" id="IPR003439">
    <property type="entry name" value="ABC_transporter-like_ATP-bd"/>
</dbReference>
<keyword evidence="2" id="KW-0547">Nucleotide-binding</keyword>
<dbReference type="Pfam" id="PF00005">
    <property type="entry name" value="ABC_tran"/>
    <property type="match status" value="1"/>
</dbReference>
<dbReference type="SMART" id="SM00382">
    <property type="entry name" value="AAA"/>
    <property type="match status" value="1"/>
</dbReference>
<evidence type="ECO:0000313" key="5">
    <source>
        <dbReference type="Proteomes" id="UP000269974"/>
    </source>
</evidence>
<dbReference type="EC" id="3.6.3.-" evidence="4"/>
<evidence type="ECO:0000256" key="3">
    <source>
        <dbReference type="ARBA" id="ARBA00022840"/>
    </source>
</evidence>
<protein>
    <submittedName>
        <fullName evidence="4">Mn2+/Zn2+ ABC transporter ATP-binding protein</fullName>
        <ecNumber evidence="4">3.6.3.-</ecNumber>
    </submittedName>
</protein>
<keyword evidence="1" id="KW-0813">Transport</keyword>
<proteinExistence type="predicted"/>
<dbReference type="Gene3D" id="3.40.50.300">
    <property type="entry name" value="P-loop containing nucleotide triphosphate hydrolases"/>
    <property type="match status" value="1"/>
</dbReference>
<dbReference type="InterPro" id="IPR003593">
    <property type="entry name" value="AAA+_ATPase"/>
</dbReference>
<dbReference type="GO" id="GO:0005524">
    <property type="term" value="F:ATP binding"/>
    <property type="evidence" value="ECO:0007669"/>
    <property type="project" value="UniProtKB-KW"/>
</dbReference>
<evidence type="ECO:0000256" key="2">
    <source>
        <dbReference type="ARBA" id="ARBA00022741"/>
    </source>
</evidence>
<dbReference type="GO" id="GO:0016887">
    <property type="term" value="F:ATP hydrolysis activity"/>
    <property type="evidence" value="ECO:0007669"/>
    <property type="project" value="InterPro"/>
</dbReference>
<dbReference type="InterPro" id="IPR017871">
    <property type="entry name" value="ABC_transporter-like_CS"/>
</dbReference>
<dbReference type="PROSITE" id="PS50893">
    <property type="entry name" value="ABC_TRANSPORTER_2"/>
    <property type="match status" value="1"/>
</dbReference>
<comment type="caution">
    <text evidence="4">The sequence shown here is derived from an EMBL/GenBank/DDBJ whole genome shotgun (WGS) entry which is preliminary data.</text>
</comment>
<dbReference type="InterPro" id="IPR027417">
    <property type="entry name" value="P-loop_NTPase"/>
</dbReference>
<dbReference type="CDD" id="cd03235">
    <property type="entry name" value="ABC_Metallic_Cations"/>
    <property type="match status" value="1"/>
</dbReference>
<dbReference type="EMBL" id="UYIO01000001">
    <property type="protein sequence ID" value="VDG76324.1"/>
    <property type="molecule type" value="Genomic_DNA"/>
</dbReference>
<keyword evidence="3 4" id="KW-0067">ATP-binding</keyword>
<gene>
    <name evidence="4" type="primary">mntB_2</name>
    <name evidence="4" type="ORF">NCTC10327_00982</name>
</gene>
<dbReference type="PROSITE" id="PS00211">
    <property type="entry name" value="ABC_TRANSPORTER_1"/>
    <property type="match status" value="1"/>
</dbReference>
<name>A0A1B9BBT0_9ACTO</name>
<sequence>MGSGQCAQLVDAAVAFGQRVLWKHVNLEIAEHEFVVILGPNGAGKTTLLRVLLGQQRLTEGKAFVAGKPVRRGSSNIGYIPQRRTVDSYAPIRGRDLVAMGLDGHKWGIGWPSRAKQRRISAAIDAVGASSYAQAPLSVLSGGEQQRLRVAQALVTDPVLMVCDEPLVSLDMNHQQAVARLIDQARRERPMGVLFVTHEINPILPYVDRVVYIAGGRVKIGTPDEVLRTEVLSELYGSHVEVLRQNGRIIVLADEENAPHVHGAETELRVSNV</sequence>
<evidence type="ECO:0000256" key="1">
    <source>
        <dbReference type="ARBA" id="ARBA00022448"/>
    </source>
</evidence>
<accession>A0A1B9BBT0</accession>
<dbReference type="InterPro" id="IPR050153">
    <property type="entry name" value="Metal_Ion_Import_ABC"/>
</dbReference>